<proteinExistence type="predicted"/>
<dbReference type="AlphaFoldDB" id="A0A094SCB5"/>
<name>A0A094SCB5_9ZZZZ</name>
<evidence type="ECO:0000313" key="1">
    <source>
        <dbReference type="EMBL" id="KGA15763.1"/>
    </source>
</evidence>
<feature type="non-terminal residue" evidence="1">
    <location>
        <position position="56"/>
    </location>
</feature>
<dbReference type="PROSITE" id="PS51257">
    <property type="entry name" value="PROKAR_LIPOPROTEIN"/>
    <property type="match status" value="1"/>
</dbReference>
<comment type="caution">
    <text evidence="1">The sequence shown here is derived from an EMBL/GenBank/DDBJ whole genome shotgun (WGS) entry which is preliminary data.</text>
</comment>
<sequence>MRSKLCILLLVSTIVLTGCASENSATSAQDEVTYNSISGRVGSNGPILAVKIDDTY</sequence>
<protein>
    <submittedName>
        <fullName evidence="1">Uncharacterized protein</fullName>
    </submittedName>
</protein>
<organism evidence="1">
    <name type="scientific">freshwater metagenome</name>
    <dbReference type="NCBI Taxonomy" id="449393"/>
    <lineage>
        <taxon>unclassified sequences</taxon>
        <taxon>metagenomes</taxon>
        <taxon>ecological metagenomes</taxon>
    </lineage>
</organism>
<gene>
    <name evidence="1" type="ORF">GM50_16425</name>
</gene>
<dbReference type="EMBL" id="JNSK01000085">
    <property type="protein sequence ID" value="KGA15763.1"/>
    <property type="molecule type" value="Genomic_DNA"/>
</dbReference>
<accession>A0A094SCB5</accession>
<reference evidence="1" key="1">
    <citation type="submission" date="2014-05" db="EMBL/GenBank/DDBJ databases">
        <title>Key roles for freshwater Actinobacteria revealed by deep metagenomic sequencing.</title>
        <authorList>
            <person name="Ghai R."/>
            <person name="Mizuno C.M."/>
            <person name="Picazo A."/>
            <person name="Camacho A."/>
            <person name="Rodriguez-Valera F."/>
        </authorList>
    </citation>
    <scope>NUCLEOTIDE SEQUENCE</scope>
</reference>